<evidence type="ECO:0000259" key="2">
    <source>
        <dbReference type="PROSITE" id="PS50802"/>
    </source>
</evidence>
<keyword evidence="3" id="KW-0347">Helicase</keyword>
<dbReference type="InterPro" id="IPR027417">
    <property type="entry name" value="P-loop_NTPase"/>
</dbReference>
<dbReference type="InterPro" id="IPR046700">
    <property type="entry name" value="DUF6570"/>
</dbReference>
<dbReference type="InterPro" id="IPR003323">
    <property type="entry name" value="OTU_dom"/>
</dbReference>
<feature type="compositionally biased region" description="Low complexity" evidence="1">
    <location>
        <begin position="1827"/>
        <end position="1836"/>
    </location>
</feature>
<keyword evidence="3" id="KW-0378">Hydrolase</keyword>
<proteinExistence type="predicted"/>
<keyword evidence="3" id="KW-0067">ATP-binding</keyword>
<comment type="caution">
    <text evidence="3">The sequence shown here is derived from an EMBL/GenBank/DDBJ whole genome shotgun (WGS) entry which is preliminary data.</text>
</comment>
<dbReference type="GO" id="GO:0004386">
    <property type="term" value="F:helicase activity"/>
    <property type="evidence" value="ECO:0007669"/>
    <property type="project" value="UniProtKB-KW"/>
</dbReference>
<dbReference type="Proteomes" id="UP001642464">
    <property type="component" value="Unassembled WGS sequence"/>
</dbReference>
<organism evidence="3 4">
    <name type="scientific">Durusdinium trenchii</name>
    <dbReference type="NCBI Taxonomy" id="1381693"/>
    <lineage>
        <taxon>Eukaryota</taxon>
        <taxon>Sar</taxon>
        <taxon>Alveolata</taxon>
        <taxon>Dinophyceae</taxon>
        <taxon>Suessiales</taxon>
        <taxon>Symbiodiniaceae</taxon>
        <taxon>Durusdinium</taxon>
    </lineage>
</organism>
<sequence>TIMASAQVVRYMGVVRVAGDGSCLFHSLALHEGGSGEYLKAEIIDFIVNVLAVPDEALAEEWLQEAEHLRGDAAWGGHMAIIAYSAMREKRVVMHTKLAQGGVQVDEQSHGSVHGKQDASMVHILYNGVDHYDALVEVSDATGMMPAWEQPPPPKYLSTAADPFPPLSKEIRAKASGPGFTAPRPTKKPKAKKADKPSGKALEEDMEILEENLMEELERIPDLAAQRIRAQPTLPPGVGLDTMDAGELWPSVFCAFKDCTWAKADGTEADLQQHLHEHHAEALQPICAGMLRGRAADAYLSAYNQAIAVKCRSQAPIAGSSLDRAALKGLAEATAGSKVEALVCFCCGGVHPYVEEVAAKGNINWHRPLQRDESDGQLYFLEQPLQVIESLLGLQTYLNRYNAVEPRPQVKLTDHETFEDWRLKLPELEDGMLLCCPEDLDHHCCQEHSAQPKALCEKCWLPICNDCLGHLSEGKLPPLSYANDMWTGYGLERIYQQQVTAIELICASPCLTSLVLLSMEGKHKQQAAVSVFDEEAHMARHRYGARGNAITFPLPVEALLQQIQEHTSPETVGAMDHVPRSGKELGEVFRVILKTNKSGKATEEEIKTLIHQARVRRQVVVDLILDMKSLGHPSFIDLDSEKVKENAAGLPEDGVPPEVVQILQQKMGADDGPMESKLQPQKAATPSEAPVENVSEAGVSFAAQRPHAVVAEGRSTHSAQDVEMSALQDMVAELSAPAELQTFEIRAGNQLLDMFRPCYWSLAFCFLFKHAAAEPDVTNTVAKPEEVQMSRRRRGNKKAPEVGIHSWAAAMQRQVACQFRRDWNFSPALWNYIFRTMINLQPNSSKFTVQDSDGSGRRNLTHDELRKAAEEICRTVKDGLYVDINGEHKAVNGDLTKLRHVPTLSAAAHKMLTNVEARTRNVAGTHEVRSTMRHQTHAYRVKYGLAIFITFSPSERDSTLMVRMARARQSDPAIAQDSSKRFYGRAKPQLDVEFCCLSPERLAEARLQPKEGLNVKLKTCQLAKVACSRNWVYAKHSVACILACSCLQPLCQELPSYDARRALLARDPLACNYGFQVLVGLALRHIFGMRFCPRCPNCSCSGEPCADAFGSNATARGGVFGRIDAVYGSLECQKSGAYHLHGQFFLQCVHQFTPLSELVRLGTKPLLELLRKYSDYSAHVRRMVYCDQATWEAKQKEIEDQWPEYKTSTLMHSRPAYQSDSDMPALTWKTAYLAEDVEVLQMHKQHHVHMVDKQGVRQPLNHCRDRRDPTKCKANFPRYKWMTEEPYLVCPGIAEAKDMPHKGKRSVVGLPWGPCNDSNLNGNHPALLVGLRCNGDVQLPYRFPITMDTHDQDRCQKQCAEKMPIWQLVREAQTNQAAQAGYATDYQNKRLPFAVLETKEWMKGQQHLYEEVKDKKTGYVGARTTKRLITDCYGRGVVRGAVETCNLILNASQQDPTWAESIKTAPVADISLQYPLQLLGHIANEQPWPQEPRRTKVDKRNPLRHEITDSPFWTLYGGRGQRPEVHMLSAYEFASHFYIKQARHPYSLRRQEEDPDSFEARLTPDGIEKVSKNSKKLVAGLDYVIKEDGGEGWLPLGQGRMVQAYRHDWVIAARRRPYVSVIFGAQSSRTKEEQAMRILVLYFPWVNDPADGSSQVPFINDMWQPGVSEWKQALLSHAANVGFLTEEVKRLVMSFVFTYCLPRQTRLVDGLEENSDNEDVEDDLVDFTLGGDDLLQATLTHVRGSGRREQATEINSCSDVDVDGGEGALAEQADPTRLYDMTMELFGLSDAIWQREGKTSDPEANRRYEQLLKQVAAGDPFDHDTAKAAARASSKAGENASQTGKSGLIGRVDAEVEERPTISRAMIEDWLEGARSQVNEKQFQFLQIVVDRLVVELGLQDASASLRADGAEPLRYLLHGPPGTGKSHVLKFVQELFLLVGMKKGIDFQFVAFQATNAADLGGETIHHTFGYNRSKSSFERAMKPEAAKRRLVWEDIQGVVELTERERCKDEWWNEVTDQLRAGQLSDENWRYLLGKPVEGCQLSPEERASRCRLITGPEDSRLQELKFKEAPAIVANNDAKYQINKDRAKKYAHDAKAELRWAVARDVAGTEALQAQACDKDAKIKLFGSWLQYHDKDTANLMGTLPLAIGMKDKRLLRGTVGHVHSWVWEGNSQRPSIVYVKFKGAEWQLEGVEEPGVYPIVPRTGEWWLDRGRKVTVLKVKRTQLPLTPAYAMTAHSSQGKTLQAVLLDLNVDKKVDPTIGTVSATRVRSRYDVLILRPFLAWLFQRSASDGPQLLLQKLRGEEVDWTAYREARRPAAACEKCWQILPLDAFEQKQWERVRANNLATCMTCATGKPPSHRRKLDANSLQKHECLGCNTIKIAEAFPG</sequence>
<keyword evidence="4" id="KW-1185">Reference proteome</keyword>
<dbReference type="InterPro" id="IPR051055">
    <property type="entry name" value="PIF1_helicase"/>
</dbReference>
<feature type="region of interest" description="Disordered" evidence="1">
    <location>
        <begin position="1824"/>
        <end position="1848"/>
    </location>
</feature>
<dbReference type="EMBL" id="CAXAMM010040078">
    <property type="protein sequence ID" value="CAK9090957.1"/>
    <property type="molecule type" value="Genomic_DNA"/>
</dbReference>
<feature type="compositionally biased region" description="Basic and acidic residues" evidence="1">
    <location>
        <begin position="192"/>
        <end position="201"/>
    </location>
</feature>
<dbReference type="SUPFAM" id="SSF52540">
    <property type="entry name" value="P-loop containing nucleoside triphosphate hydrolases"/>
    <property type="match status" value="2"/>
</dbReference>
<evidence type="ECO:0000313" key="4">
    <source>
        <dbReference type="Proteomes" id="UP001642464"/>
    </source>
</evidence>
<evidence type="ECO:0000313" key="3">
    <source>
        <dbReference type="EMBL" id="CAK9090957.1"/>
    </source>
</evidence>
<evidence type="ECO:0000256" key="1">
    <source>
        <dbReference type="SAM" id="MobiDB-lite"/>
    </source>
</evidence>
<reference evidence="3 4" key="1">
    <citation type="submission" date="2024-02" db="EMBL/GenBank/DDBJ databases">
        <authorList>
            <person name="Chen Y."/>
            <person name="Shah S."/>
            <person name="Dougan E. K."/>
            <person name="Thang M."/>
            <person name="Chan C."/>
        </authorList>
    </citation>
    <scope>NUCLEOTIDE SEQUENCE [LARGE SCALE GENOMIC DNA]</scope>
</reference>
<feature type="domain" description="OTU" evidence="2">
    <location>
        <begin position="12"/>
        <end position="138"/>
    </location>
</feature>
<dbReference type="Pfam" id="PF20209">
    <property type="entry name" value="DUF6570"/>
    <property type="match status" value="1"/>
</dbReference>
<feature type="region of interest" description="Disordered" evidence="1">
    <location>
        <begin position="169"/>
        <end position="201"/>
    </location>
</feature>
<dbReference type="Gene3D" id="3.90.70.80">
    <property type="match status" value="1"/>
</dbReference>
<feature type="non-terminal residue" evidence="3">
    <location>
        <position position="1"/>
    </location>
</feature>
<dbReference type="PANTHER" id="PTHR47642:SF6">
    <property type="entry name" value="ATP-DEPENDENT DNA HELICASE"/>
    <property type="match status" value="1"/>
</dbReference>
<dbReference type="CDD" id="cd22744">
    <property type="entry name" value="OTU"/>
    <property type="match status" value="1"/>
</dbReference>
<name>A0ABP0QRQ7_9DINO</name>
<dbReference type="PANTHER" id="PTHR47642">
    <property type="entry name" value="ATP-DEPENDENT DNA HELICASE"/>
    <property type="match status" value="1"/>
</dbReference>
<gene>
    <name evidence="3" type="ORF">SCF082_LOCUS42877</name>
</gene>
<dbReference type="PROSITE" id="PS50802">
    <property type="entry name" value="OTU"/>
    <property type="match status" value="1"/>
</dbReference>
<keyword evidence="3" id="KW-0547">Nucleotide-binding</keyword>
<feature type="non-terminal residue" evidence="3">
    <location>
        <position position="2390"/>
    </location>
</feature>
<accession>A0ABP0QRQ7</accession>
<dbReference type="Gene3D" id="3.40.50.300">
    <property type="entry name" value="P-loop containing nucleotide triphosphate hydrolases"/>
    <property type="match status" value="1"/>
</dbReference>
<protein>
    <submittedName>
        <fullName evidence="3">ATP-dependent DNA helicase RRM3</fullName>
    </submittedName>
</protein>